<evidence type="ECO:0000256" key="1">
    <source>
        <dbReference type="SAM" id="Phobius"/>
    </source>
</evidence>
<reference evidence="2" key="1">
    <citation type="submission" date="2017-09" db="EMBL/GenBank/DDBJ databases">
        <title>Polyketide synthases of a Diaporthe helianthi virulent isolate.</title>
        <authorList>
            <person name="Baroncelli R."/>
        </authorList>
    </citation>
    <scope>NUCLEOTIDE SEQUENCE [LARGE SCALE GENOMIC DNA]</scope>
    <source>
        <strain evidence="2">7/96</strain>
    </source>
</reference>
<dbReference type="OrthoDB" id="341259at2759"/>
<organism evidence="2 3">
    <name type="scientific">Diaporthe helianthi</name>
    <dbReference type="NCBI Taxonomy" id="158607"/>
    <lineage>
        <taxon>Eukaryota</taxon>
        <taxon>Fungi</taxon>
        <taxon>Dikarya</taxon>
        <taxon>Ascomycota</taxon>
        <taxon>Pezizomycotina</taxon>
        <taxon>Sordariomycetes</taxon>
        <taxon>Sordariomycetidae</taxon>
        <taxon>Diaporthales</taxon>
        <taxon>Diaporthaceae</taxon>
        <taxon>Diaporthe</taxon>
    </lineage>
</organism>
<evidence type="ECO:0000313" key="3">
    <source>
        <dbReference type="Proteomes" id="UP000094444"/>
    </source>
</evidence>
<feature type="transmembrane region" description="Helical" evidence="1">
    <location>
        <begin position="301"/>
        <end position="320"/>
    </location>
</feature>
<dbReference type="Gene3D" id="1.20.58.340">
    <property type="entry name" value="Magnesium transport protein CorA, transmembrane region"/>
    <property type="match status" value="1"/>
</dbReference>
<dbReference type="AlphaFoldDB" id="A0A2P5IA22"/>
<protein>
    <submittedName>
        <fullName evidence="2">Uncharacterized protein</fullName>
    </submittedName>
</protein>
<dbReference type="Proteomes" id="UP000094444">
    <property type="component" value="Unassembled WGS sequence"/>
</dbReference>
<name>A0A2P5IA22_DIAHE</name>
<keyword evidence="1" id="KW-1133">Transmembrane helix</keyword>
<feature type="transmembrane region" description="Helical" evidence="1">
    <location>
        <begin position="351"/>
        <end position="373"/>
    </location>
</feature>
<evidence type="ECO:0000313" key="2">
    <source>
        <dbReference type="EMBL" id="POS79345.1"/>
    </source>
</evidence>
<keyword evidence="1" id="KW-0472">Membrane</keyword>
<dbReference type="EMBL" id="MAVT02000120">
    <property type="protein sequence ID" value="POS79345.1"/>
    <property type="molecule type" value="Genomic_DNA"/>
</dbReference>
<proteinExistence type="predicted"/>
<accession>A0A2P5IA22</accession>
<comment type="caution">
    <text evidence="2">The sequence shown here is derived from an EMBL/GenBank/DDBJ whole genome shotgun (WGS) entry which is preliminary data.</text>
</comment>
<keyword evidence="3" id="KW-1185">Reference proteome</keyword>
<keyword evidence="1" id="KW-0812">Transmembrane</keyword>
<sequence length="374" mass="42598">MEDLSMSKSSKATNEDHRHILVVPQLWLIMIDDLLITAFPERWDNKSAGSFEKVLDGIMGNVGTDSSIPAIVHRIVRDSFDFVPTVRVKSDTVLKFTEVFNKEVLRISTRVEEQYMKFKARLGNSDNEFLRTSEVALKCFVDIKDVTEELTMIKKVYEDRCRAWVLMHLADQHKNPHDLDVRAWFNNPALPIKEKLRGIELNCETNGKCETSGKCDAKETVFGSLGSLKKIHSDAHNVFEKASTENAVKSSEQAQYLAWFTIVTVIFTPLSFAVALLALPIESFTPTTSSWTQTQVTKACAGSVVVTILLCVVPTIYIWASRKYDTHRETHRRRHLENDSKRALNSHVYRIFMRYLPATFLVVLSSGLTWLSIH</sequence>
<feature type="transmembrane region" description="Helical" evidence="1">
    <location>
        <begin position="256"/>
        <end position="281"/>
    </location>
</feature>
<dbReference type="STRING" id="158607.A0A2P5IA22"/>
<gene>
    <name evidence="2" type="ORF">DHEL01_v202261</name>
</gene>
<dbReference type="InParanoid" id="A0A2P5IA22"/>